<dbReference type="GO" id="GO:0003723">
    <property type="term" value="F:RNA binding"/>
    <property type="evidence" value="ECO:0007669"/>
    <property type="project" value="TreeGrafter"/>
</dbReference>
<dbReference type="Pfam" id="PF04046">
    <property type="entry name" value="PSP"/>
    <property type="match status" value="1"/>
</dbReference>
<feature type="compositionally biased region" description="Acidic residues" evidence="6">
    <location>
        <begin position="440"/>
        <end position="452"/>
    </location>
</feature>
<keyword evidence="5" id="KW-0539">Nucleus</keyword>
<protein>
    <recommendedName>
        <fullName evidence="7">PSP proline-rich domain-containing protein</fullName>
    </recommendedName>
</protein>
<accession>A0AAW0C686</accession>
<evidence type="ECO:0000256" key="4">
    <source>
        <dbReference type="ARBA" id="ARBA00022833"/>
    </source>
</evidence>
<feature type="domain" description="PSP proline-rich" evidence="7">
    <location>
        <begin position="236"/>
        <end position="277"/>
    </location>
</feature>
<dbReference type="PANTHER" id="PTHR13316">
    <property type="entry name" value="ZINC FINGER, CCHC DOMAIN CONTAINING 8"/>
    <property type="match status" value="1"/>
</dbReference>
<dbReference type="GO" id="GO:0008270">
    <property type="term" value="F:zinc ion binding"/>
    <property type="evidence" value="ECO:0007669"/>
    <property type="project" value="UniProtKB-KW"/>
</dbReference>
<feature type="compositionally biased region" description="Pro residues" evidence="6">
    <location>
        <begin position="385"/>
        <end position="428"/>
    </location>
</feature>
<dbReference type="AlphaFoldDB" id="A0AAW0C686"/>
<evidence type="ECO:0000256" key="2">
    <source>
        <dbReference type="ARBA" id="ARBA00022723"/>
    </source>
</evidence>
<organism evidence="8 9">
    <name type="scientific">Paramarasmius palmivorus</name>
    <dbReference type="NCBI Taxonomy" id="297713"/>
    <lineage>
        <taxon>Eukaryota</taxon>
        <taxon>Fungi</taxon>
        <taxon>Dikarya</taxon>
        <taxon>Basidiomycota</taxon>
        <taxon>Agaricomycotina</taxon>
        <taxon>Agaricomycetes</taxon>
        <taxon>Agaricomycetidae</taxon>
        <taxon>Agaricales</taxon>
        <taxon>Marasmiineae</taxon>
        <taxon>Marasmiaceae</taxon>
        <taxon>Paramarasmius</taxon>
    </lineage>
</organism>
<feature type="compositionally biased region" description="Polar residues" evidence="6">
    <location>
        <begin position="332"/>
        <end position="342"/>
    </location>
</feature>
<evidence type="ECO:0000256" key="3">
    <source>
        <dbReference type="ARBA" id="ARBA00022771"/>
    </source>
</evidence>
<evidence type="ECO:0000256" key="6">
    <source>
        <dbReference type="SAM" id="MobiDB-lite"/>
    </source>
</evidence>
<evidence type="ECO:0000313" key="8">
    <source>
        <dbReference type="EMBL" id="KAK7034696.1"/>
    </source>
</evidence>
<gene>
    <name evidence="8" type="ORF">VNI00_012103</name>
</gene>
<feature type="region of interest" description="Disordered" evidence="6">
    <location>
        <begin position="381"/>
        <end position="452"/>
    </location>
</feature>
<dbReference type="Proteomes" id="UP001383192">
    <property type="component" value="Unassembled WGS sequence"/>
</dbReference>
<comment type="subcellular location">
    <subcellularLocation>
        <location evidence="1">Nucleus</location>
    </subcellularLocation>
</comment>
<dbReference type="EMBL" id="JAYKXP010000055">
    <property type="protein sequence ID" value="KAK7034696.1"/>
    <property type="molecule type" value="Genomic_DNA"/>
</dbReference>
<reference evidence="8 9" key="1">
    <citation type="submission" date="2024-01" db="EMBL/GenBank/DDBJ databases">
        <title>A draft genome for a cacao thread blight-causing isolate of Paramarasmius palmivorus.</title>
        <authorList>
            <person name="Baruah I.K."/>
            <person name="Bukari Y."/>
            <person name="Amoako-Attah I."/>
            <person name="Meinhardt L.W."/>
            <person name="Bailey B.A."/>
            <person name="Cohen S.P."/>
        </authorList>
    </citation>
    <scope>NUCLEOTIDE SEQUENCE [LARGE SCALE GENOMIC DNA]</scope>
    <source>
        <strain evidence="8 9">GH-12</strain>
    </source>
</reference>
<evidence type="ECO:0000256" key="1">
    <source>
        <dbReference type="ARBA" id="ARBA00004123"/>
    </source>
</evidence>
<evidence type="ECO:0000313" key="9">
    <source>
        <dbReference type="Proteomes" id="UP001383192"/>
    </source>
</evidence>
<proteinExistence type="predicted"/>
<name>A0AAW0C686_9AGAR</name>
<keyword evidence="9" id="KW-1185">Reference proteome</keyword>
<keyword evidence="3" id="KW-0863">Zinc-finger</keyword>
<comment type="caution">
    <text evidence="8">The sequence shown here is derived from an EMBL/GenBank/DDBJ whole genome shotgun (WGS) entry which is preliminary data.</text>
</comment>
<dbReference type="InterPro" id="IPR006568">
    <property type="entry name" value="PSP_pro-rich"/>
</dbReference>
<keyword evidence="4" id="KW-0862">Zinc</keyword>
<dbReference type="GO" id="GO:0071013">
    <property type="term" value="C:catalytic step 2 spliceosome"/>
    <property type="evidence" value="ECO:0007669"/>
    <property type="project" value="TreeGrafter"/>
</dbReference>
<dbReference type="PANTHER" id="PTHR13316:SF0">
    <property type="entry name" value="ZINC FINGER CCHC DOMAIN-CONTAINING PROTEIN 8"/>
    <property type="match status" value="1"/>
</dbReference>
<sequence>MGCNSSNGGIEEMGCGDRARYAEGAENLEVKVTQGQSFTKASSPTANGDAALSSSELSHIPSEYLFFSDTLPELPDVVSSWMPASKGSYINGIYLRNSELVIGDPDKEDSKDSLFTDPLIPHCFNCGSPEHNVSSCPFRVDRELVALSRQYYEFFRDLYDEQRIGHNEFSGRLYSVEDWKRTRLSWLDHFVPDTKGQEGCTRRRILERLNKAMLRGLESRLRRAPSTSLVMFGRLLSMSLRDALGIGEDDSVDLQAEWLQNMALWGYPPGWASHENPQEAVRERIAHQFSGSGGETSDGTTTNEFYVFDTPDTTETILLSEPNEGDKDICNESATVSEGTLDSSDDRYQEPVRRWATYPNTYFSSSLLPVYNGFALPAVGDDLPHPPPQTLISEPPPPPSTTPPPLPPPLNSLPPPPPLPPTGSPPPILLDVKDARKVDESEESDMEMSDEE</sequence>
<evidence type="ECO:0000259" key="7">
    <source>
        <dbReference type="Pfam" id="PF04046"/>
    </source>
</evidence>
<keyword evidence="2" id="KW-0479">Metal-binding</keyword>
<evidence type="ECO:0000256" key="5">
    <source>
        <dbReference type="ARBA" id="ARBA00023242"/>
    </source>
</evidence>
<feature type="region of interest" description="Disordered" evidence="6">
    <location>
        <begin position="322"/>
        <end position="346"/>
    </location>
</feature>
<dbReference type="InterPro" id="IPR052115">
    <property type="entry name" value="NEXT_complex_subunit_ZCCHC8"/>
</dbReference>